<organism evidence="3 4">
    <name type="scientific">Nostocoides australiense Ben110</name>
    <dbReference type="NCBI Taxonomy" id="1193182"/>
    <lineage>
        <taxon>Bacteria</taxon>
        <taxon>Bacillati</taxon>
        <taxon>Actinomycetota</taxon>
        <taxon>Actinomycetes</taxon>
        <taxon>Micrococcales</taxon>
        <taxon>Intrasporangiaceae</taxon>
        <taxon>Nostocoides</taxon>
    </lineage>
</organism>
<feature type="transmembrane region" description="Helical" evidence="1">
    <location>
        <begin position="194"/>
        <end position="212"/>
    </location>
</feature>
<feature type="transmembrane region" description="Helical" evidence="1">
    <location>
        <begin position="43"/>
        <end position="60"/>
    </location>
</feature>
<evidence type="ECO:0000313" key="4">
    <source>
        <dbReference type="Proteomes" id="UP000035763"/>
    </source>
</evidence>
<comment type="caution">
    <text evidence="3">The sequence shown here is derived from an EMBL/GenBank/DDBJ whole genome shotgun (WGS) entry which is preliminary data.</text>
</comment>
<evidence type="ECO:0000313" key="3">
    <source>
        <dbReference type="EMBL" id="CCH72778.1"/>
    </source>
</evidence>
<dbReference type="EMBL" id="CAJA01000108">
    <property type="protein sequence ID" value="CCH72778.1"/>
    <property type="molecule type" value="Genomic_DNA"/>
</dbReference>
<accession>W6JTV1</accession>
<feature type="transmembrane region" description="Helical" evidence="1">
    <location>
        <begin position="121"/>
        <end position="144"/>
    </location>
</feature>
<protein>
    <submittedName>
        <fullName evidence="3">Peptidase A24A prepilin type IV</fullName>
    </submittedName>
</protein>
<dbReference type="STRING" id="1193182.BN11_1960026"/>
<feature type="domain" description="Prepilin type IV endopeptidase peptidase" evidence="2">
    <location>
        <begin position="71"/>
        <end position="178"/>
    </location>
</feature>
<gene>
    <name evidence="3" type="ORF">BN11_1960026</name>
</gene>
<name>W6JTV1_9MICO</name>
<dbReference type="OrthoDB" id="2087435at2"/>
<dbReference type="InterPro" id="IPR000045">
    <property type="entry name" value="Prepilin_IV_endopep_pep"/>
</dbReference>
<dbReference type="Gene3D" id="1.20.120.1220">
    <property type="match status" value="1"/>
</dbReference>
<feature type="transmembrane region" description="Helical" evidence="1">
    <location>
        <begin position="6"/>
        <end position="23"/>
    </location>
</feature>
<dbReference type="GO" id="GO:0016020">
    <property type="term" value="C:membrane"/>
    <property type="evidence" value="ECO:0007669"/>
    <property type="project" value="InterPro"/>
</dbReference>
<keyword evidence="1" id="KW-1133">Transmembrane helix</keyword>
<dbReference type="RefSeq" id="WP_083434022.1">
    <property type="nucleotide sequence ID" value="NZ_HG764815.1"/>
</dbReference>
<reference evidence="3 4" key="1">
    <citation type="journal article" date="2013" name="ISME J.">
        <title>A metabolic model for members of the genus Tetrasphaera involved in enhanced biological phosphorus removal.</title>
        <authorList>
            <person name="Kristiansen R."/>
            <person name="Nguyen H.T.T."/>
            <person name="Saunders A.M."/>
            <person name="Nielsen J.L."/>
            <person name="Wimmer R."/>
            <person name="Le V.Q."/>
            <person name="McIlroy S.J."/>
            <person name="Petrovski S."/>
            <person name="Seviour R.J."/>
            <person name="Calteau A."/>
            <person name="Nielsen K.L."/>
            <person name="Nielsen P.H."/>
        </authorList>
    </citation>
    <scope>NUCLEOTIDE SEQUENCE [LARGE SCALE GENOMIC DNA]</scope>
    <source>
        <strain evidence="3 4">Ben110</strain>
    </source>
</reference>
<sequence length="214" mass="21599">MPWTVLAGAAAGGVAGGLLWRWLRTGDYRIEEDHPRLSLDRSWLVIPTAAAGGALAGVLTDPWLAAAAWIYLVGAVGVVWIDLDVHRVPDRVLRRWAPALLAAVLLAAAAGTTGWGVLVTALLAAAAMAALFLVLAVVGSMGLGDVKLAGVTGLMLGALGWSAVTTGVVAGFGAGAVAALWLLVRGASRDSHLAFGPAIIIGAALAIARAGFTG</sequence>
<proteinExistence type="predicted"/>
<keyword evidence="1" id="KW-0472">Membrane</keyword>
<dbReference type="AlphaFoldDB" id="W6JTV1"/>
<dbReference type="Proteomes" id="UP000035763">
    <property type="component" value="Unassembled WGS sequence"/>
</dbReference>
<dbReference type="Pfam" id="PF01478">
    <property type="entry name" value="Peptidase_A24"/>
    <property type="match status" value="1"/>
</dbReference>
<evidence type="ECO:0000259" key="2">
    <source>
        <dbReference type="Pfam" id="PF01478"/>
    </source>
</evidence>
<feature type="transmembrane region" description="Helical" evidence="1">
    <location>
        <begin position="156"/>
        <end position="182"/>
    </location>
</feature>
<feature type="transmembrane region" description="Helical" evidence="1">
    <location>
        <begin position="66"/>
        <end position="83"/>
    </location>
</feature>
<keyword evidence="4" id="KW-1185">Reference proteome</keyword>
<evidence type="ECO:0000256" key="1">
    <source>
        <dbReference type="SAM" id="Phobius"/>
    </source>
</evidence>
<feature type="transmembrane region" description="Helical" evidence="1">
    <location>
        <begin position="95"/>
        <end position="115"/>
    </location>
</feature>
<dbReference type="GO" id="GO:0004190">
    <property type="term" value="F:aspartic-type endopeptidase activity"/>
    <property type="evidence" value="ECO:0007669"/>
    <property type="project" value="InterPro"/>
</dbReference>
<keyword evidence="1" id="KW-0812">Transmembrane</keyword>